<comment type="caution">
    <text evidence="1">The sequence shown here is derived from an EMBL/GenBank/DDBJ whole genome shotgun (WGS) entry which is preliminary data.</text>
</comment>
<evidence type="ECO:0008006" key="3">
    <source>
        <dbReference type="Google" id="ProtNLM"/>
    </source>
</evidence>
<sequence length="203" mass="21363">MAIIQPPARLPLSGIKWRCAEPAIVNRSGWTNTSKVVGLPGAGLWSATGTFVTIIGERAALRWRGFFTALRGQRNSFPLIATERVRQTAIANPLVAAGAGSADALPLKGLPANATVLLNGELMTVPLPSGHQRLVCLTADLVSDAAGAALARFGPELGEVPVENAVVEIGTPFALVRQTSEPPGWDVDVGQTYTFPFAVEEAR</sequence>
<dbReference type="EMBL" id="JACIJN010000013">
    <property type="protein sequence ID" value="MBB5727309.1"/>
    <property type="molecule type" value="Genomic_DNA"/>
</dbReference>
<organism evidence="1 2">
    <name type="scientific">Sphingomonas endophytica</name>
    <dbReference type="NCBI Taxonomy" id="869719"/>
    <lineage>
        <taxon>Bacteria</taxon>
        <taxon>Pseudomonadati</taxon>
        <taxon>Pseudomonadota</taxon>
        <taxon>Alphaproteobacteria</taxon>
        <taxon>Sphingomonadales</taxon>
        <taxon>Sphingomonadaceae</taxon>
        <taxon>Sphingomonas</taxon>
    </lineage>
</organism>
<keyword evidence="2" id="KW-1185">Reference proteome</keyword>
<dbReference type="RefSeq" id="WP_184040382.1">
    <property type="nucleotide sequence ID" value="NZ_BAABAR010000006.1"/>
</dbReference>
<evidence type="ECO:0000313" key="1">
    <source>
        <dbReference type="EMBL" id="MBB5727309.1"/>
    </source>
</evidence>
<accession>A0ABR6N928</accession>
<name>A0ABR6N928_9SPHN</name>
<protein>
    <recommendedName>
        <fullName evidence="3">Hedgehog/Intein (Hint) domain-containing protein</fullName>
    </recommendedName>
</protein>
<evidence type="ECO:0000313" key="2">
    <source>
        <dbReference type="Proteomes" id="UP000560131"/>
    </source>
</evidence>
<reference evidence="1 2" key="1">
    <citation type="submission" date="2020-08" db="EMBL/GenBank/DDBJ databases">
        <title>Genomic Encyclopedia of Type Strains, Phase IV (KMG-IV): sequencing the most valuable type-strain genomes for metagenomic binning, comparative biology and taxonomic classification.</title>
        <authorList>
            <person name="Goeker M."/>
        </authorList>
    </citation>
    <scope>NUCLEOTIDE SEQUENCE [LARGE SCALE GENOMIC DNA]</scope>
    <source>
        <strain evidence="1 2">DSM 101535</strain>
    </source>
</reference>
<gene>
    <name evidence="1" type="ORF">FHS97_003264</name>
</gene>
<proteinExistence type="predicted"/>
<dbReference type="Proteomes" id="UP000560131">
    <property type="component" value="Unassembled WGS sequence"/>
</dbReference>